<gene>
    <name evidence="3" type="ORF">AB8Z38_07650</name>
</gene>
<protein>
    <submittedName>
        <fullName evidence="3">Outer membrane protein</fullName>
    </submittedName>
</protein>
<evidence type="ECO:0000256" key="1">
    <source>
        <dbReference type="ARBA" id="ARBA00038306"/>
    </source>
</evidence>
<sequence>MTMKKLLLTTTAIALIGGSASAADLAPRPYVKAPAPAAVASWTGFYVFGGGGSGLWSADSNLVSDGTIGFFGPPGAPFTRDQRLGGRGWFGTVGAGYDFQFANRWVAGVFADGQFGDISGSMSDSFFGMEGREKLRTSYAAGARLGYLVAPNVLSYVNAGYTGSEWSGASLSTLSAFPGTSTAALATTSSFRRNGFFVGGGVENNLSLFGISAPGWFMKTEYRSAFYDRTTLAETCTAAGEAATVCGPAGSSLGTAITFKPWVQTISTSLVYRFNDKGMPATADASPRLYTKSPAPAAGPSWTGVYVFGGAGDGLWSAESNVETNAILGGPITPFTRDQRQGGSGWFGTVGLGYDWQFSSNWVAGAFADGQFGDIHGSLNETFMANSEGTEKLRTSYAAGLRLGYLAAPNVLSYVNAGYTGSEWSGNTLSSLRLPGVAFYTTPSFHRDGWFVGGGVENSLDIFGIAAPGWFMKTEYRSAYYDRASLPMTLTPAFGGTPTGLSVTFKPWVQTVSTSLVYRFNAGPVVAKY</sequence>
<comment type="similarity">
    <text evidence="1">Belongs to the Omp25/RopB family.</text>
</comment>
<dbReference type="AlphaFoldDB" id="A0AB39XPC1"/>
<keyword evidence="2" id="KW-0732">Signal</keyword>
<evidence type="ECO:0000313" key="3">
    <source>
        <dbReference type="EMBL" id="XDV59281.1"/>
    </source>
</evidence>
<proteinExistence type="inferred from homology"/>
<dbReference type="InterPro" id="IPR011250">
    <property type="entry name" value="OMP/PagP_B-barrel"/>
</dbReference>
<name>A0AB39XPC1_9BRAD</name>
<feature type="signal peptide" evidence="2">
    <location>
        <begin position="1"/>
        <end position="22"/>
    </location>
</feature>
<reference evidence="3" key="1">
    <citation type="submission" date="2024-08" db="EMBL/GenBank/DDBJ databases">
        <authorList>
            <person name="Chaddad Z."/>
            <person name="Lamrabet M."/>
            <person name="Bouhnik O."/>
            <person name="Alami S."/>
            <person name="Wipf D."/>
            <person name="Courty P.E."/>
            <person name="Missbah El Idrissi M."/>
        </authorList>
    </citation>
    <scope>NUCLEOTIDE SEQUENCE</scope>
    <source>
        <strain evidence="3">LLZ17</strain>
    </source>
</reference>
<dbReference type="InterPro" id="IPR051692">
    <property type="entry name" value="OMP-like"/>
</dbReference>
<evidence type="ECO:0000256" key="2">
    <source>
        <dbReference type="SAM" id="SignalP"/>
    </source>
</evidence>
<dbReference type="EMBL" id="CP165734">
    <property type="protein sequence ID" value="XDV59281.1"/>
    <property type="molecule type" value="Genomic_DNA"/>
</dbReference>
<dbReference type="PANTHER" id="PTHR34001:SF3">
    <property type="entry name" value="BLL7405 PROTEIN"/>
    <property type="match status" value="1"/>
</dbReference>
<dbReference type="SUPFAM" id="SSF103515">
    <property type="entry name" value="Autotransporter"/>
    <property type="match status" value="1"/>
</dbReference>
<dbReference type="RefSeq" id="WP_369723960.1">
    <property type="nucleotide sequence ID" value="NZ_CP165734.1"/>
</dbReference>
<accession>A0AB39XPC1</accession>
<dbReference type="InterPro" id="IPR036709">
    <property type="entry name" value="Autotransporte_beta_dom_sf"/>
</dbReference>
<dbReference type="SUPFAM" id="SSF56925">
    <property type="entry name" value="OMPA-like"/>
    <property type="match status" value="1"/>
</dbReference>
<feature type="chain" id="PRO_5044285431" evidence="2">
    <location>
        <begin position="23"/>
        <end position="529"/>
    </location>
</feature>
<organism evidence="3">
    <name type="scientific">Bradyrhizobium sp. LLZ17</name>
    <dbReference type="NCBI Taxonomy" id="3239388"/>
    <lineage>
        <taxon>Bacteria</taxon>
        <taxon>Pseudomonadati</taxon>
        <taxon>Pseudomonadota</taxon>
        <taxon>Alphaproteobacteria</taxon>
        <taxon>Hyphomicrobiales</taxon>
        <taxon>Nitrobacteraceae</taxon>
        <taxon>Bradyrhizobium</taxon>
    </lineage>
</organism>
<dbReference type="PANTHER" id="PTHR34001">
    <property type="entry name" value="BLL7405 PROTEIN"/>
    <property type="match status" value="1"/>
</dbReference>